<dbReference type="InterPro" id="IPR013785">
    <property type="entry name" value="Aldolase_TIM"/>
</dbReference>
<evidence type="ECO:0000256" key="8">
    <source>
        <dbReference type="ARBA" id="ARBA00038313"/>
    </source>
</evidence>
<dbReference type="PANTHER" id="PTHR11082:SF5">
    <property type="entry name" value="TRNA-DIHYDROURIDINE(16_17) SYNTHASE [NAD(P)(+)]-LIKE"/>
    <property type="match status" value="1"/>
</dbReference>
<keyword evidence="15" id="KW-1185">Reference proteome</keyword>
<evidence type="ECO:0000313" key="16">
    <source>
        <dbReference type="WBParaSite" id="TREG1_8550.1"/>
    </source>
</evidence>
<evidence type="ECO:0000256" key="1">
    <source>
        <dbReference type="ARBA" id="ARBA00001917"/>
    </source>
</evidence>
<keyword evidence="3" id="KW-0288">FMN</keyword>
<keyword evidence="6" id="KW-0560">Oxidoreductase</keyword>
<dbReference type="Pfam" id="PF01207">
    <property type="entry name" value="Dus"/>
    <property type="match status" value="1"/>
</dbReference>
<evidence type="ECO:0000256" key="12">
    <source>
        <dbReference type="ARBA" id="ARBA00048934"/>
    </source>
</evidence>
<dbReference type="WBParaSite" id="TREG1_8550.1">
    <property type="protein sequence ID" value="TREG1_8550.1"/>
    <property type="gene ID" value="TREG1_8550"/>
</dbReference>
<proteinExistence type="inferred from homology"/>
<accession>A0AA85KFX3</accession>
<dbReference type="GO" id="GO:0050660">
    <property type="term" value="F:flavin adenine dinucleotide binding"/>
    <property type="evidence" value="ECO:0007669"/>
    <property type="project" value="InterPro"/>
</dbReference>
<evidence type="ECO:0000256" key="13">
    <source>
        <dbReference type="ARBA" id="ARBA00049467"/>
    </source>
</evidence>
<dbReference type="GO" id="GO:0017150">
    <property type="term" value="F:tRNA dihydrouridine synthase activity"/>
    <property type="evidence" value="ECO:0007669"/>
    <property type="project" value="InterPro"/>
</dbReference>
<protein>
    <recommendedName>
        <fullName evidence="9">tRNA-dihydrouridine(16/17) synthase [NAD(P)(+)]</fullName>
        <ecNumber evidence="9">1.3.1.88</ecNumber>
    </recommendedName>
</protein>
<feature type="domain" description="DUS-like FMN-binding" evidence="14">
    <location>
        <begin position="14"/>
        <end position="270"/>
    </location>
</feature>
<evidence type="ECO:0000256" key="7">
    <source>
        <dbReference type="ARBA" id="ARBA00023027"/>
    </source>
</evidence>
<comment type="catalytic activity">
    <reaction evidence="13">
        <text>5,6-dihydrouridine(17) in tRNA + NADP(+) = uridine(17) in tRNA + NADPH + H(+)</text>
        <dbReference type="Rhea" id="RHEA:53368"/>
        <dbReference type="Rhea" id="RHEA-COMP:13541"/>
        <dbReference type="Rhea" id="RHEA-COMP:13542"/>
        <dbReference type="ChEBI" id="CHEBI:15378"/>
        <dbReference type="ChEBI" id="CHEBI:57783"/>
        <dbReference type="ChEBI" id="CHEBI:58349"/>
        <dbReference type="ChEBI" id="CHEBI:65315"/>
        <dbReference type="ChEBI" id="CHEBI:74443"/>
        <dbReference type="EC" id="1.3.1.88"/>
    </reaction>
    <physiologicalReaction direction="right-to-left" evidence="13">
        <dbReference type="Rhea" id="RHEA:53370"/>
    </physiologicalReaction>
</comment>
<dbReference type="Proteomes" id="UP000050795">
    <property type="component" value="Unassembled WGS sequence"/>
</dbReference>
<keyword evidence="4" id="KW-0819">tRNA processing</keyword>
<keyword evidence="5" id="KW-0521">NADP</keyword>
<keyword evidence="7" id="KW-0520">NAD</keyword>
<reference evidence="15" key="1">
    <citation type="submission" date="2022-06" db="EMBL/GenBank/DDBJ databases">
        <authorList>
            <person name="Berger JAMES D."/>
            <person name="Berger JAMES D."/>
        </authorList>
    </citation>
    <scope>NUCLEOTIDE SEQUENCE [LARGE SCALE GENOMIC DNA]</scope>
</reference>
<dbReference type="PROSITE" id="PS01136">
    <property type="entry name" value="UPF0034"/>
    <property type="match status" value="1"/>
</dbReference>
<dbReference type="Gene3D" id="3.20.20.70">
    <property type="entry name" value="Aldolase class I"/>
    <property type="match status" value="1"/>
</dbReference>
<dbReference type="CDD" id="cd02801">
    <property type="entry name" value="DUS_like_FMN"/>
    <property type="match status" value="1"/>
</dbReference>
<dbReference type="EC" id="1.3.1.88" evidence="9"/>
<comment type="similarity">
    <text evidence="8">Belongs to the Dus family. Dus1 subfamily.</text>
</comment>
<evidence type="ECO:0000256" key="3">
    <source>
        <dbReference type="ARBA" id="ARBA00022643"/>
    </source>
</evidence>
<comment type="catalytic activity">
    <reaction evidence="11">
        <text>5,6-dihydrouridine(16) in tRNA + NADP(+) = uridine(16) in tRNA + NADPH + H(+)</text>
        <dbReference type="Rhea" id="RHEA:53376"/>
        <dbReference type="Rhea" id="RHEA-COMP:13543"/>
        <dbReference type="Rhea" id="RHEA-COMP:13544"/>
        <dbReference type="ChEBI" id="CHEBI:15378"/>
        <dbReference type="ChEBI" id="CHEBI:57783"/>
        <dbReference type="ChEBI" id="CHEBI:58349"/>
        <dbReference type="ChEBI" id="CHEBI:65315"/>
        <dbReference type="ChEBI" id="CHEBI:74443"/>
        <dbReference type="EC" id="1.3.1.88"/>
    </reaction>
    <physiologicalReaction direction="right-to-left" evidence="11">
        <dbReference type="Rhea" id="RHEA:53378"/>
    </physiologicalReaction>
</comment>
<dbReference type="InterPro" id="IPR035587">
    <property type="entry name" value="DUS-like_FMN-bd"/>
</dbReference>
<evidence type="ECO:0000256" key="10">
    <source>
        <dbReference type="ARBA" id="ARBA00047287"/>
    </source>
</evidence>
<comment type="catalytic activity">
    <reaction evidence="12">
        <text>5,6-dihydrouridine(16) in tRNA + NAD(+) = uridine(16) in tRNA + NADH + H(+)</text>
        <dbReference type="Rhea" id="RHEA:53380"/>
        <dbReference type="Rhea" id="RHEA-COMP:13543"/>
        <dbReference type="Rhea" id="RHEA-COMP:13544"/>
        <dbReference type="ChEBI" id="CHEBI:15378"/>
        <dbReference type="ChEBI" id="CHEBI:57540"/>
        <dbReference type="ChEBI" id="CHEBI:57945"/>
        <dbReference type="ChEBI" id="CHEBI:65315"/>
        <dbReference type="ChEBI" id="CHEBI:74443"/>
        <dbReference type="EC" id="1.3.1.88"/>
    </reaction>
    <physiologicalReaction direction="right-to-left" evidence="12">
        <dbReference type="Rhea" id="RHEA:53382"/>
    </physiologicalReaction>
</comment>
<evidence type="ECO:0000259" key="14">
    <source>
        <dbReference type="Pfam" id="PF01207"/>
    </source>
</evidence>
<dbReference type="AlphaFoldDB" id="A0AA85KFX3"/>
<evidence type="ECO:0000256" key="4">
    <source>
        <dbReference type="ARBA" id="ARBA00022694"/>
    </source>
</evidence>
<evidence type="ECO:0000313" key="15">
    <source>
        <dbReference type="Proteomes" id="UP000050795"/>
    </source>
</evidence>
<dbReference type="PANTHER" id="PTHR11082">
    <property type="entry name" value="TRNA-DIHYDROURIDINE SYNTHASE"/>
    <property type="match status" value="1"/>
</dbReference>
<evidence type="ECO:0000256" key="11">
    <source>
        <dbReference type="ARBA" id="ARBA00047652"/>
    </source>
</evidence>
<keyword evidence="2" id="KW-0285">Flavoprotein</keyword>
<dbReference type="SUPFAM" id="SSF51395">
    <property type="entry name" value="FMN-linked oxidoreductases"/>
    <property type="match status" value="1"/>
</dbReference>
<evidence type="ECO:0000256" key="2">
    <source>
        <dbReference type="ARBA" id="ARBA00022630"/>
    </source>
</evidence>
<dbReference type="InterPro" id="IPR018517">
    <property type="entry name" value="tRNA_hU_synthase_CS"/>
</dbReference>
<evidence type="ECO:0000256" key="5">
    <source>
        <dbReference type="ARBA" id="ARBA00022857"/>
    </source>
</evidence>
<comment type="catalytic activity">
    <reaction evidence="10">
        <text>5,6-dihydrouridine(17) in tRNA + NAD(+) = uridine(17) in tRNA + NADH + H(+)</text>
        <dbReference type="Rhea" id="RHEA:53372"/>
        <dbReference type="Rhea" id="RHEA-COMP:13541"/>
        <dbReference type="Rhea" id="RHEA-COMP:13542"/>
        <dbReference type="ChEBI" id="CHEBI:15378"/>
        <dbReference type="ChEBI" id="CHEBI:57540"/>
        <dbReference type="ChEBI" id="CHEBI:57945"/>
        <dbReference type="ChEBI" id="CHEBI:65315"/>
        <dbReference type="ChEBI" id="CHEBI:74443"/>
        <dbReference type="EC" id="1.3.1.88"/>
    </reaction>
    <physiologicalReaction direction="right-to-left" evidence="10">
        <dbReference type="Rhea" id="RHEA:53374"/>
    </physiologicalReaction>
</comment>
<comment type="cofactor">
    <cofactor evidence="1">
        <name>FMN</name>
        <dbReference type="ChEBI" id="CHEBI:58210"/>
    </cofactor>
</comment>
<sequence>MDLLDGWGSPKYVLAPMVDGSELAWRMLGRKYGVQLSFTPMINSTSFLTNMKYRESCLQFAPEDRPLIVQFCANSPEKFVKCAKLVQQHCDAVDLNLGCPQGIAKRGHYGAFLQEEWDLIKSIVSKASLELNVPVTCKIRIFKDIEQTVNYAKFLEAAGASMLTVHGRTREMKGQKTGLADWDQIKAVKKAVKIPVIANGNIQYLSDVHRCLQMTNVDAVMSAEGHLHNPALFSGHQPSVYTMCFEYLEFVEKYPTSLQIIRGHIFKLCHFALDEHSEFRPTIGSAQTTEEIIEALRKMQNECSLCTGNKFTDLSHPHWICQPYERPKTLTEHDSLNRTDIQEADINLSTKKTLLTEQRLKRRALKKEAKLAKKMAVIEGKLICTSCNKNRKSVNCARSVCRTCCEDQNNSTPNMLTSIHCSTHRFSRKVTTAFTD</sequence>
<reference evidence="16" key="2">
    <citation type="submission" date="2023-11" db="UniProtKB">
        <authorList>
            <consortium name="WormBaseParasite"/>
        </authorList>
    </citation>
    <scope>IDENTIFICATION</scope>
</reference>
<evidence type="ECO:0000256" key="9">
    <source>
        <dbReference type="ARBA" id="ARBA00038890"/>
    </source>
</evidence>
<evidence type="ECO:0000256" key="6">
    <source>
        <dbReference type="ARBA" id="ARBA00023002"/>
    </source>
</evidence>
<organism evidence="15 16">
    <name type="scientific">Trichobilharzia regenti</name>
    <name type="common">Nasal bird schistosome</name>
    <dbReference type="NCBI Taxonomy" id="157069"/>
    <lineage>
        <taxon>Eukaryota</taxon>
        <taxon>Metazoa</taxon>
        <taxon>Spiralia</taxon>
        <taxon>Lophotrochozoa</taxon>
        <taxon>Platyhelminthes</taxon>
        <taxon>Trematoda</taxon>
        <taxon>Digenea</taxon>
        <taxon>Strigeidida</taxon>
        <taxon>Schistosomatoidea</taxon>
        <taxon>Schistosomatidae</taxon>
        <taxon>Trichobilharzia</taxon>
    </lineage>
</organism>
<name>A0AA85KFX3_TRIRE</name>